<feature type="non-terminal residue" evidence="2">
    <location>
        <position position="1"/>
    </location>
</feature>
<evidence type="ECO:0000313" key="2">
    <source>
        <dbReference type="EMBL" id="JAP92134.1"/>
    </source>
</evidence>
<gene>
    <name evidence="2" type="ORF">TPC1_16019</name>
</gene>
<dbReference type="InterPro" id="IPR002913">
    <property type="entry name" value="START_lipid-bd_dom"/>
</dbReference>
<dbReference type="EMBL" id="GDID01004472">
    <property type="protein sequence ID" value="JAP92134.1"/>
    <property type="molecule type" value="Transcribed_RNA"/>
</dbReference>
<dbReference type="Gene3D" id="3.30.530.20">
    <property type="match status" value="1"/>
</dbReference>
<dbReference type="SUPFAM" id="SSF55961">
    <property type="entry name" value="Bet v1-like"/>
    <property type="match status" value="1"/>
</dbReference>
<accession>A0A146K870</accession>
<name>A0A146K870_9EUKA</name>
<sequence length="230" mass="26505">AAFPEKEFERIIPMQSVFKDAIDKEFATTKFGEEQLYKGQVKMRNGIVPGSSFKAITGQITVKGDILKGLAYDLEPREVNPEMTKEQRAGRLCKYVYFPTKEMEEHASKCETSSYMPIQYIYHQVQEISVPLISNREFVTLRFTVDASSTNKKYFTYTHSCNPEVQFANKVVRAQLLNFNCYEEIGNGEFTVTNFFHCDPQGSLPAAIFNMQLESQMDYLIDVKKYVEEK</sequence>
<reference evidence="2" key="1">
    <citation type="submission" date="2015-07" db="EMBL/GenBank/DDBJ databases">
        <title>Adaptation to a free-living lifestyle via gene acquisitions in the diplomonad Trepomonas sp. PC1.</title>
        <authorList>
            <person name="Xu F."/>
            <person name="Jerlstrom-Hultqvist J."/>
            <person name="Kolisko M."/>
            <person name="Simpson A.G.B."/>
            <person name="Roger A.J."/>
            <person name="Svard S.G."/>
            <person name="Andersson J.O."/>
        </authorList>
    </citation>
    <scope>NUCLEOTIDE SEQUENCE</scope>
    <source>
        <strain evidence="2">PC1</strain>
    </source>
</reference>
<dbReference type="AlphaFoldDB" id="A0A146K870"/>
<dbReference type="GO" id="GO:0008289">
    <property type="term" value="F:lipid binding"/>
    <property type="evidence" value="ECO:0007669"/>
    <property type="project" value="InterPro"/>
</dbReference>
<feature type="domain" description="START" evidence="1">
    <location>
        <begin position="120"/>
        <end position="216"/>
    </location>
</feature>
<dbReference type="Pfam" id="PF01852">
    <property type="entry name" value="START"/>
    <property type="match status" value="1"/>
</dbReference>
<protein>
    <recommendedName>
        <fullName evidence="1">START domain-containing protein</fullName>
    </recommendedName>
</protein>
<organism evidence="2">
    <name type="scientific">Trepomonas sp. PC1</name>
    <dbReference type="NCBI Taxonomy" id="1076344"/>
    <lineage>
        <taxon>Eukaryota</taxon>
        <taxon>Metamonada</taxon>
        <taxon>Diplomonadida</taxon>
        <taxon>Hexamitidae</taxon>
        <taxon>Hexamitinae</taxon>
        <taxon>Trepomonas</taxon>
    </lineage>
</organism>
<proteinExistence type="predicted"/>
<evidence type="ECO:0000259" key="1">
    <source>
        <dbReference type="Pfam" id="PF01852"/>
    </source>
</evidence>
<dbReference type="InterPro" id="IPR023393">
    <property type="entry name" value="START-like_dom_sf"/>
</dbReference>